<proteinExistence type="predicted"/>
<evidence type="ECO:0000313" key="2">
    <source>
        <dbReference type="EMBL" id="AJC98432.1"/>
    </source>
</evidence>
<dbReference type="EMBL" id="KP274348">
    <property type="protein sequence ID" value="AJC98432.1"/>
    <property type="molecule type" value="Genomic_DNA"/>
</dbReference>
<evidence type="ECO:0000313" key="6">
    <source>
        <dbReference type="EMBL" id="AJC98468.1"/>
    </source>
</evidence>
<dbReference type="Gene3D" id="1.10.533.10">
    <property type="entry name" value="Death Domain, Fas"/>
    <property type="match status" value="1"/>
</dbReference>
<evidence type="ECO:0000313" key="3">
    <source>
        <dbReference type="EMBL" id="AJC98436.1"/>
    </source>
</evidence>
<dbReference type="SUPFAM" id="SSF47986">
    <property type="entry name" value="DEATH domain"/>
    <property type="match status" value="1"/>
</dbReference>
<organism evidence="4">
    <name type="scientific">Anopheles coluzzii</name>
    <name type="common">African malaria mosquito</name>
    <dbReference type="NCBI Taxonomy" id="1518534"/>
    <lineage>
        <taxon>Eukaryota</taxon>
        <taxon>Metazoa</taxon>
        <taxon>Ecdysozoa</taxon>
        <taxon>Arthropoda</taxon>
        <taxon>Hexapoda</taxon>
        <taxon>Insecta</taxon>
        <taxon>Pterygota</taxon>
        <taxon>Neoptera</taxon>
        <taxon>Endopterygota</taxon>
        <taxon>Diptera</taxon>
        <taxon>Nematocera</taxon>
        <taxon>Culicoidea</taxon>
        <taxon>Culicidae</taxon>
        <taxon>Anophelinae</taxon>
        <taxon>Anopheles</taxon>
    </lineage>
</organism>
<dbReference type="EMBL" id="KP274350">
    <property type="protein sequence ID" value="AJC98436.1"/>
    <property type="molecule type" value="Genomic_DNA"/>
</dbReference>
<dbReference type="InterPro" id="IPR000488">
    <property type="entry name" value="Death_dom"/>
</dbReference>
<dbReference type="EMBL" id="KP274366">
    <property type="protein sequence ID" value="AJC98468.1"/>
    <property type="molecule type" value="Genomic_DNA"/>
</dbReference>
<dbReference type="PROSITE" id="PS50017">
    <property type="entry name" value="DEATH_DOMAIN"/>
    <property type="match status" value="1"/>
</dbReference>
<reference evidence="4" key="1">
    <citation type="journal article" date="2014" name="G3 (Bethesda)">
        <title>Population Genetics of Anopheles coluzzii Immune Pathways and Genes.</title>
        <authorList>
            <person name="Rottschaefer S.M."/>
            <person name="Crawford J.E."/>
            <person name="Riehle M.M."/>
            <person name="Guelbeogo W.M."/>
            <person name="Gneme A."/>
            <person name="Sagnon N."/>
            <person name="Vernick K.D."/>
            <person name="Lazzaro B.P."/>
        </authorList>
    </citation>
    <scope>NUCLEOTIDE SEQUENCE</scope>
    <source>
        <strain evidence="2">G08402</strain>
        <strain evidence="3">G08425</strain>
        <strain evidence="4">G08431</strain>
        <strain evidence="5">G08472</strain>
        <strain evidence="6">G08479</strain>
    </source>
</reference>
<dbReference type="EMBL" id="KP274364">
    <property type="protein sequence ID" value="AJC98464.1"/>
    <property type="molecule type" value="Genomic_DNA"/>
</dbReference>
<gene>
    <name evidence="4" type="primary">IMD</name>
</gene>
<dbReference type="GO" id="GO:0007165">
    <property type="term" value="P:signal transduction"/>
    <property type="evidence" value="ECO:0007669"/>
    <property type="project" value="InterPro"/>
</dbReference>
<evidence type="ECO:0000259" key="1">
    <source>
        <dbReference type="PROSITE" id="PS50017"/>
    </source>
</evidence>
<dbReference type="EMBL" id="KP274351">
    <property type="protein sequence ID" value="AJC98438.1"/>
    <property type="molecule type" value="Genomic_DNA"/>
</dbReference>
<evidence type="ECO:0000313" key="4">
    <source>
        <dbReference type="EMBL" id="AJC98438.1"/>
    </source>
</evidence>
<accession>A0A0D3QC35</accession>
<dbReference type="AlphaFoldDB" id="A0A0D3QC35"/>
<dbReference type="Pfam" id="PF00531">
    <property type="entry name" value="Death"/>
    <property type="match status" value="1"/>
</dbReference>
<dbReference type="CDD" id="cd01670">
    <property type="entry name" value="Death"/>
    <property type="match status" value="1"/>
</dbReference>
<sequence length="284" mass="31005">MVKFSNLIGTLFSKGAASKLETDAAPLPPRRKADAYGDETMAHTNTPAAAAAAATQNGNFPNGVQVVPGMENLALVPGGTSQSLEPVAGEHHTATPQTVVNNVQHNTLTAPQTSISNTTGMQVYQIRNASNLHIGNSYTFNTAAVVDEGASTSGSLPGAGSAVKWANLRLSNTISQMMQSQDEVDTELLDTVSRHLGYEWKSFARRLEYSEGQIDAFEADNSTLAEVSRQIYSFMLDWTRNDDDPTLGRLVTLLWNNKHKETVYYIKQVWKKRKEDKNSPERSS</sequence>
<name>A0A0D3QC35_ANOCL</name>
<dbReference type="InterPro" id="IPR011029">
    <property type="entry name" value="DEATH-like_dom_sf"/>
</dbReference>
<feature type="domain" description="Death" evidence="1">
    <location>
        <begin position="185"/>
        <end position="254"/>
    </location>
</feature>
<protein>
    <submittedName>
        <fullName evidence="4">AGAP004959-RA</fullName>
    </submittedName>
</protein>
<evidence type="ECO:0000313" key="5">
    <source>
        <dbReference type="EMBL" id="AJC98464.1"/>
    </source>
</evidence>
<dbReference type="VEuPathDB" id="VectorBase:ACMO_008456"/>